<dbReference type="AlphaFoldDB" id="A0A286GAT0"/>
<dbReference type="EMBL" id="OCNJ01000002">
    <property type="protein sequence ID" value="SOD92588.1"/>
    <property type="molecule type" value="Genomic_DNA"/>
</dbReference>
<gene>
    <name evidence="2" type="ORF">SAMN05421508_102510</name>
</gene>
<evidence type="ECO:0000313" key="2">
    <source>
        <dbReference type="EMBL" id="SOD92588.1"/>
    </source>
</evidence>
<feature type="chain" id="PRO_5013398286" evidence="1">
    <location>
        <begin position="27"/>
        <end position="187"/>
    </location>
</feature>
<protein>
    <submittedName>
        <fullName evidence="2">Uncharacterized protein</fullName>
    </submittedName>
</protein>
<accession>A0A286GAT0</accession>
<dbReference type="RefSeq" id="WP_245913390.1">
    <property type="nucleotide sequence ID" value="NZ_OCNJ01000002.1"/>
</dbReference>
<name>A0A286GAT0_9PROT</name>
<evidence type="ECO:0000313" key="3">
    <source>
        <dbReference type="Proteomes" id="UP000219621"/>
    </source>
</evidence>
<dbReference type="Proteomes" id="UP000219621">
    <property type="component" value="Unassembled WGS sequence"/>
</dbReference>
<organism evidence="2 3">
    <name type="scientific">Caenispirillum bisanense</name>
    <dbReference type="NCBI Taxonomy" id="414052"/>
    <lineage>
        <taxon>Bacteria</taxon>
        <taxon>Pseudomonadati</taxon>
        <taxon>Pseudomonadota</taxon>
        <taxon>Alphaproteobacteria</taxon>
        <taxon>Rhodospirillales</taxon>
        <taxon>Novispirillaceae</taxon>
        <taxon>Caenispirillum</taxon>
    </lineage>
</organism>
<proteinExistence type="predicted"/>
<evidence type="ECO:0000256" key="1">
    <source>
        <dbReference type="SAM" id="SignalP"/>
    </source>
</evidence>
<feature type="signal peptide" evidence="1">
    <location>
        <begin position="1"/>
        <end position="26"/>
    </location>
</feature>
<keyword evidence="1" id="KW-0732">Signal</keyword>
<reference evidence="2 3" key="1">
    <citation type="submission" date="2017-09" db="EMBL/GenBank/DDBJ databases">
        <authorList>
            <person name="Ehlers B."/>
            <person name="Leendertz F.H."/>
        </authorList>
    </citation>
    <scope>NUCLEOTIDE SEQUENCE [LARGE SCALE GENOMIC DNA]</scope>
    <source>
        <strain evidence="2 3">USBA 140</strain>
    </source>
</reference>
<sequence>MGIRISTPLALLTMAAGGLSAAPATAADPQAMIDDAVKAAPPGLADTVEVMDWEGNVLRDGSGSYVCFPTPPQLSGTAPMCMDATWMKWGEAWQGKTPFQAERLGISYMLAGDEGASNTDPYAEGPTEGDDWVVEGPHLMLVVPDAAMLDGIPTDPNAGGPYVMWAGTPYAHVMVPVGPRPQETAAK</sequence>
<keyword evidence="3" id="KW-1185">Reference proteome</keyword>